<dbReference type="RefSeq" id="WP_065971110.1">
    <property type="nucleotide sequence ID" value="NZ_CP080624.1"/>
</dbReference>
<gene>
    <name evidence="1" type="ORF">C4900_04555</name>
</gene>
<dbReference type="GO" id="GO:1901135">
    <property type="term" value="P:carbohydrate derivative metabolic process"/>
    <property type="evidence" value="ECO:0007669"/>
    <property type="project" value="UniProtKB-ARBA"/>
</dbReference>
<dbReference type="InterPro" id="IPR001296">
    <property type="entry name" value="Glyco_trans_1"/>
</dbReference>
<keyword evidence="1" id="KW-0808">Transferase</keyword>
<dbReference type="PANTHER" id="PTHR12526">
    <property type="entry name" value="GLYCOSYLTRANSFERASE"/>
    <property type="match status" value="1"/>
</dbReference>
<dbReference type="Pfam" id="PF00534">
    <property type="entry name" value="Glycos_transf_1"/>
    <property type="match status" value="1"/>
</dbReference>
<dbReference type="PANTHER" id="PTHR12526:SF636">
    <property type="entry name" value="BLL3647 PROTEIN"/>
    <property type="match status" value="1"/>
</dbReference>
<dbReference type="Gene3D" id="3.40.50.2000">
    <property type="entry name" value="Glycogen Phosphorylase B"/>
    <property type="match status" value="2"/>
</dbReference>
<evidence type="ECO:0000313" key="1">
    <source>
        <dbReference type="EMBL" id="RCN59020.1"/>
    </source>
</evidence>
<dbReference type="Pfam" id="PF13439">
    <property type="entry name" value="Glyco_transf_4"/>
    <property type="match status" value="1"/>
</dbReference>
<sequence length="383" mass="42810">MQVSTLTRYPRIGTAPRVVVLISTRIVGGPAKGLLQVIPELHRRGRFEVVLCTFADAKETESPFITAARERGIPVTILRQRHHWDLRPLAVLRELLDPPGAIIQTHGYKEAVFGLAVKRLSGRPWIAFMHGTTEENLKVRLYHRLDRALTKRADIIVSVSRELAERMLRPRHRAKLAIIENAVERPTEALVARQTLRQAWQTRGWVIGCIGRLSREKGQRLLLEAAGRLARQGARFTLIVAGDGPDRDVLQEKAQNEGVGGCVRFLGHVARTDDIYANIDMLVLPSYREGMPNVILEAMQWRLPIVSTAVGAVPEMLIHGVSGLLVRPGDPIALARAMASVMGDPDKAVRMGRKAAEALYPRFSPERRVERFESLYSRVLEAV</sequence>
<dbReference type="SUPFAM" id="SSF53756">
    <property type="entry name" value="UDP-Glycosyltransferase/glycogen phosphorylase"/>
    <property type="match status" value="1"/>
</dbReference>
<accession>A0A1C2G0R7</accession>
<dbReference type="InterPro" id="IPR028098">
    <property type="entry name" value="Glyco_trans_4-like_N"/>
</dbReference>
<organism evidence="1 2">
    <name type="scientific">Acidiferrobacter thiooxydans</name>
    <dbReference type="NCBI Taxonomy" id="163359"/>
    <lineage>
        <taxon>Bacteria</taxon>
        <taxon>Pseudomonadati</taxon>
        <taxon>Pseudomonadota</taxon>
        <taxon>Gammaproteobacteria</taxon>
        <taxon>Acidiferrobacterales</taxon>
        <taxon>Acidiferrobacteraceae</taxon>
        <taxon>Acidiferrobacter</taxon>
    </lineage>
</organism>
<dbReference type="GO" id="GO:0016757">
    <property type="term" value="F:glycosyltransferase activity"/>
    <property type="evidence" value="ECO:0007669"/>
    <property type="project" value="InterPro"/>
</dbReference>
<proteinExistence type="predicted"/>
<dbReference type="AlphaFoldDB" id="A0A1C2G0R7"/>
<dbReference type="STRING" id="163359.A9R16_13790"/>
<reference evidence="1 2" key="1">
    <citation type="submission" date="2018-02" db="EMBL/GenBank/DDBJ databases">
        <title>Insights into the biology of acidophilic members of the Acidiferrobacteraceae family derived from comparative genomic analyses.</title>
        <authorList>
            <person name="Issotta F."/>
            <person name="Thyssen C."/>
            <person name="Mena C."/>
            <person name="Moya A."/>
            <person name="Bellenberg S."/>
            <person name="Sproer C."/>
            <person name="Covarrubias P.C."/>
            <person name="Sand W."/>
            <person name="Quatrini R."/>
            <person name="Vera M."/>
        </authorList>
    </citation>
    <scope>NUCLEOTIDE SEQUENCE [LARGE SCALE GENOMIC DNA]</scope>
    <source>
        <strain evidence="2">m-1</strain>
    </source>
</reference>
<comment type="caution">
    <text evidence="1">The sequence shown here is derived from an EMBL/GenBank/DDBJ whole genome shotgun (WGS) entry which is preliminary data.</text>
</comment>
<dbReference type="OrthoDB" id="5290958at2"/>
<name>A0A1C2G0R7_9GAMM</name>
<evidence type="ECO:0000313" key="2">
    <source>
        <dbReference type="Proteomes" id="UP000253250"/>
    </source>
</evidence>
<dbReference type="EMBL" id="PSYR01000001">
    <property type="protein sequence ID" value="RCN59020.1"/>
    <property type="molecule type" value="Genomic_DNA"/>
</dbReference>
<dbReference type="CDD" id="cd03801">
    <property type="entry name" value="GT4_PimA-like"/>
    <property type="match status" value="1"/>
</dbReference>
<protein>
    <submittedName>
        <fullName evidence="1">Glycosyltransferase family 1 protein</fullName>
    </submittedName>
</protein>
<dbReference type="Proteomes" id="UP000253250">
    <property type="component" value="Unassembled WGS sequence"/>
</dbReference>
<keyword evidence="2" id="KW-1185">Reference proteome</keyword>